<reference evidence="3 4" key="2">
    <citation type="journal article" date="2016" name="Appl. Microbiol. Biotechnol.">
        <title>Mutations improving production and secretion of extracellular lipase by Burkholderia glumae PG1.</title>
        <authorList>
            <person name="Knapp A."/>
            <person name="Voget S."/>
            <person name="Gao R."/>
            <person name="Zaburannyi N."/>
            <person name="Krysciak D."/>
            <person name="Breuer M."/>
            <person name="Hauer B."/>
            <person name="Streit W.R."/>
            <person name="Muller R."/>
            <person name="Daniel R."/>
            <person name="Jaeger K.E."/>
        </authorList>
    </citation>
    <scope>NUCLEOTIDE SEQUENCE [LARGE SCALE GENOMIC DNA]</scope>
    <source>
        <strain evidence="3 4">PG1</strain>
    </source>
</reference>
<dbReference type="EMBL" id="CP002580">
    <property type="protein sequence ID" value="AJK46580.1"/>
    <property type="molecule type" value="Genomic_DNA"/>
</dbReference>
<proteinExistence type="predicted"/>
<name>A0A0B6RZR1_BURPL</name>
<dbReference type="InterPro" id="IPR051941">
    <property type="entry name" value="BG_Antigen-Binding_Lectin"/>
</dbReference>
<dbReference type="PANTHER" id="PTHR45713:SF6">
    <property type="entry name" value="F5_8 TYPE C DOMAIN-CONTAINING PROTEIN"/>
    <property type="match status" value="1"/>
</dbReference>
<dbReference type="InterPro" id="IPR010566">
    <property type="entry name" value="Haemolys_ca-bd"/>
</dbReference>
<dbReference type="PROSITE" id="PS50022">
    <property type="entry name" value="FA58C_3"/>
    <property type="match status" value="3"/>
</dbReference>
<dbReference type="InterPro" id="IPR011049">
    <property type="entry name" value="Serralysin-like_metalloprot_C"/>
</dbReference>
<evidence type="ECO:0000259" key="2">
    <source>
        <dbReference type="PROSITE" id="PS50022"/>
    </source>
</evidence>
<dbReference type="KEGG" id="bgp:BGL_1c20710"/>
<accession>A0A0B6RZR1</accession>
<dbReference type="HOGENOM" id="CLU_227940_0_0_4"/>
<gene>
    <name evidence="3" type="ORF">BGL_1c20710</name>
</gene>
<dbReference type="InterPro" id="IPR000421">
    <property type="entry name" value="FA58C"/>
</dbReference>
<dbReference type="Gene3D" id="2.150.10.10">
    <property type="entry name" value="Serralysin-like metalloprotease, C-terminal"/>
    <property type="match status" value="3"/>
</dbReference>
<keyword evidence="4" id="KW-1185">Reference proteome</keyword>
<organism evidence="3 4">
    <name type="scientific">Burkholderia plantarii</name>
    <dbReference type="NCBI Taxonomy" id="41899"/>
    <lineage>
        <taxon>Bacteria</taxon>
        <taxon>Pseudomonadati</taxon>
        <taxon>Pseudomonadota</taxon>
        <taxon>Betaproteobacteria</taxon>
        <taxon>Burkholderiales</taxon>
        <taxon>Burkholderiaceae</taxon>
        <taxon>Burkholderia</taxon>
    </lineage>
</organism>
<dbReference type="RefSeq" id="WP_080937185.1">
    <property type="nucleotide sequence ID" value="NZ_CP002580.1"/>
</dbReference>
<dbReference type="Gene3D" id="2.60.120.260">
    <property type="entry name" value="Galactose-binding domain-like"/>
    <property type="match status" value="4"/>
</dbReference>
<evidence type="ECO:0000313" key="4">
    <source>
        <dbReference type="Proteomes" id="UP000031838"/>
    </source>
</evidence>
<protein>
    <submittedName>
        <fullName evidence="3">Putative calcium binding hemolysin protein (Modular protein)</fullName>
    </submittedName>
</protein>
<dbReference type="Proteomes" id="UP000031838">
    <property type="component" value="Chromosome 1"/>
</dbReference>
<evidence type="ECO:0000313" key="3">
    <source>
        <dbReference type="EMBL" id="AJK46580.1"/>
    </source>
</evidence>
<sequence>MSYTTPSSLSDFMGRFENGGLLSGNTSGGTTTFYYEPSTNTINFGYGINLSFASGSTQARGVIDSALSAANISLSDALWSKIKNATAATRGALVSDLNNLVTNDGSSPDWQAVAASVTSAYTQQIVVPELQSHIPNLASLPATTQWALEDAFYNSPSLLGPLVYGAANSGNLASIAVQLAFNEETPNAAQSGAELRNLARAALALGGSITFAPGGNTISSIDWSKADIASVGQFLSQIVSSAPVGKGGSTADAYVNKWGSSASASYLTLTDSLYSYVESQGRYVVDTGQATYASIVSQNSDDPNFGNLTAADIAALNGMSVSATLTAGQVIDIPTSVTEGLPASLSSSLSYTLDVTTGRVVASPITDGMFGGSVTVQNSATGAFLGYFDAGTVTGEAAAASGQWTLSLNGGRSVTFNADSSISVSDPAGSGSNFAPGASINVSSTGSATVLSSPGGTFSPVFVPTGNAYGTDLSTINSGQDVGLATDISALMGIAAPIAIDAVALDYLSDRIQYSNVSDKWVAAFIGPAPEGTFSLSSTLLSSTFDPTTAALIELKNTIANRPKPTWVSISIDVTGFNSVPKTSASVGILQQTDAQVSPGTSLVQATMAGSQEAAQVLNAYINKGYAAAGAQTATSIATTLSGEPTDFTSPIAKIQSWYGTTRIQGAGNGSTIGPTAGVPDEISAYGSTAVAGAVPSSNGGYLIHSTAPADTVRALQDIQSLTPTAVAVARSVAGGATAFGAAEFAAVQADSDGSAASEATARNLAVFANQAWGSALTEYLQVAENVSAMSQELSNVSAELTALEPVSYEVTGNLVNGYSYYSSGDAAFAADTFNGFADGMKTFAATKDGLDRALLAIAQADNASRIFVGENGSSTTLESDTDIFVAGGGNETVADGTGQDSILVSSGSGNLYISNFKAGINGDQLQFLGVGDNVVASDDGNGGTLLKYGSGNFIDLIGVSAGSLNLYQNITGVSAISFVGVSSPASFGLGGNRIYDGQVHISSITGTNSGSTLSGDSAATTLTGGAGNDTFKVEGNGYVINGAGGTNTVSYGDVPFGVSVNLQTGTDNLGTTLFAIQNVEGSSYDDTIAGDTNNNVLDGKGGNDTLIGGGGNDTYVFDAGYGSVTIENGLAPNGIPSSELLFGAGIDANDLWFTRSGNDLTIQVLGTDNQVTVKGWFSNAWQQLASISLSDGLQVSPQTVATILKLQALYVAANPGFDPDTAQAMPGGIDLTSYFGPVSNPTTVPTATNVALATEHLYTSGVATQGANLAGSAATQINNPVGSAWSANVYANNLAYGSKALPAPYGSGENYAYQYYVTGSSQPYVALSVRPWGQYAPGTSISTTPPGVTSYQQIYALTPSTFYVKATTSVSPSSSSNPDSSLVFASDPNVMVNAINAVTEAVDLATTGATLAQAISTADTARQTALGSAVAANSAGAAFGSQPAVQARADATTAEADLAAALAQWAPVQSNLVTAGGVLASSQAALNGILPGTQVSTQQRTGYGLSGPSTVTVTYTTNYSFYTSTDQAEFNALQSAVSNAQGAVGEADFLMLSTLQSALQDFGAYERVQVGGTSSNLGADDGGDLLIAAGGGYHTVVGGAGRDTFVFGGWNDTSSATVQNFATGTQGDRLLLIPAQNRTVYLTDGGGTTDASFFVDNGGVDTVALAGVSLGALSLYDNFNGVDTASFANESHGVSIDLATVTPRSYDGSTHIRNLVGSNYGDTLTGDEQDNVITGGAGNDVLSGGAGNNTLDGGGGNNTVSYAGSPGGVTVDLTAGTASNGYGGTDTLSHIQNVIGSGGNDTMFGDANNNVLDGNGGNDVLVGGGGSDTYVFDAGYGQDVIVNGVAGNAGPSGQLTLGAGLSAANLRFVQSGNDLVIEVLGTTEQVTVQDWFQAGASYRQLATIALADGTTLSMTDVNGLVAEGHDWTPLSTPSASTSPTLAGRYVYIRKNDGASTGLVTSEIQVWGTDGSDLALGKAVTSSPSWGDGTTAVNAVNGSTSASGGIFASASADGWVEVDLGSVQTIAGVDVWGRDDGSEEMNGNYTVYVSNQDMGGLDAGQLQAVPGARAYQENQPGPMDVKVTSWQAPSTVTQTTGRYVYVRKNDGASTGLVTSEIQVWGAGGVDLALGKTVTSSSSWSSDTTAANAINGVTSASGGLFASASLDGWIEIDLGSVQAIDGIDVWGRDDGAFEMNGDYTVYVSNQDLAGLDASQIQASVPNVQRFQQNDRGPNDVAVSSWQAPTALAATAGRYVYVRKNDGASTGLVTSEIQVWGADGSDLALGKTVTSSTSWGDSTMAANAVNGSTGASGGIFASASADGWIEVDLGSVQTINGIDVWGRDDGALDMNGNYTVYVSNQDLAGLSAAQAQATAGVKQFQQSQQSQQGALDTAVTSWQTPATAATTLGRYVYVRKNDGASTGLVTSEIQVWGTDGSDLALGKTVTSSKSWGDSTTAANAINGVTSASGGIFASASADGWVEIDLGSAQTIAGIDVWGRDDGALDMNGNYTVFVSNQDMAGLDANQIQSISGAKAFQQNQQGPLDVSVTSWQSAAGSMVQAMAAFSSSSAGATNTTFVPQTQQSSMLAASMQ</sequence>
<dbReference type="Pfam" id="PF06594">
    <property type="entry name" value="HCBP_related"/>
    <property type="match status" value="1"/>
</dbReference>
<reference evidence="4" key="1">
    <citation type="submission" date="2011-03" db="EMBL/GenBank/DDBJ databases">
        <authorList>
            <person name="Voget S."/>
            <person name="Streit W.R."/>
            <person name="Jaeger K.E."/>
            <person name="Daniel R."/>
        </authorList>
    </citation>
    <scope>NUCLEOTIDE SEQUENCE [LARGE SCALE GENOMIC DNA]</scope>
    <source>
        <strain evidence="4">PG1</strain>
    </source>
</reference>
<dbReference type="InterPro" id="IPR008979">
    <property type="entry name" value="Galactose-bd-like_sf"/>
</dbReference>
<dbReference type="PANTHER" id="PTHR45713">
    <property type="entry name" value="FTP DOMAIN-CONTAINING PROTEIN"/>
    <property type="match status" value="1"/>
</dbReference>
<evidence type="ECO:0000256" key="1">
    <source>
        <dbReference type="ARBA" id="ARBA00022837"/>
    </source>
</evidence>
<feature type="domain" description="F5/8 type C" evidence="2">
    <location>
        <begin position="2114"/>
        <end position="2276"/>
    </location>
</feature>
<feature type="domain" description="F5/8 type C" evidence="2">
    <location>
        <begin position="1952"/>
        <end position="2102"/>
    </location>
</feature>
<dbReference type="GO" id="GO:0005509">
    <property type="term" value="F:calcium ion binding"/>
    <property type="evidence" value="ECO:0007669"/>
    <property type="project" value="InterPro"/>
</dbReference>
<keyword evidence="1" id="KW-0106">Calcium</keyword>
<dbReference type="PRINTS" id="PR00313">
    <property type="entry name" value="CABNDNGRPT"/>
</dbReference>
<dbReference type="InterPro" id="IPR001343">
    <property type="entry name" value="Hemolysn_Ca-bd"/>
</dbReference>
<dbReference type="Pfam" id="PF00353">
    <property type="entry name" value="HemolysinCabind"/>
    <property type="match status" value="3"/>
</dbReference>
<dbReference type="SUPFAM" id="SSF49785">
    <property type="entry name" value="Galactose-binding domain-like"/>
    <property type="match status" value="4"/>
</dbReference>
<feature type="domain" description="F5/8 type C" evidence="2">
    <location>
        <begin position="2277"/>
        <end position="2432"/>
    </location>
</feature>
<dbReference type="SUPFAM" id="SSF51120">
    <property type="entry name" value="beta-Roll"/>
    <property type="match status" value="4"/>
</dbReference>